<dbReference type="GO" id="GO:0055085">
    <property type="term" value="P:transmembrane transport"/>
    <property type="evidence" value="ECO:0007669"/>
    <property type="project" value="InterPro"/>
</dbReference>
<feature type="signal peptide" evidence="4">
    <location>
        <begin position="1"/>
        <end position="24"/>
    </location>
</feature>
<sequence length="333" mass="37022">MALYHRLCLALALAVILTGPTAQAARLKLATLSPDGSAWMERMREGAAEVAAKTGGRVQLKYYPGGVMGNDDAVLRKMRIGQLQGGTVMAGSLSEIYPDIEIYSLPMKFRSLPEVDHVRKTMDPLLLDALSQKGLIAFGIAEGGFAYILSQKPIRNLADLRQRKMWIPDDDPNVLEGVKAFELKPIPLAVSDVLAGLQTGLIDTVTTSPIGAVALQWHTRVNYLLDVPFMYIYALLVADQKAFLRLPSEDQTVVREVLTRMFADIDRRNREDNIKAMTALRHQGIEFITPSPEALAELRNHSDKVPRRLVAAGRFSPRLVEVLDNHLNAFRRR</sequence>
<evidence type="ECO:0000256" key="3">
    <source>
        <dbReference type="ARBA" id="ARBA00022729"/>
    </source>
</evidence>
<dbReference type="PANTHER" id="PTHR33376">
    <property type="match status" value="1"/>
</dbReference>
<comment type="caution">
    <text evidence="5">The sequence shown here is derived from an EMBL/GenBank/DDBJ whole genome shotgun (WGS) entry which is preliminary data.</text>
</comment>
<reference evidence="5 6" key="1">
    <citation type="journal article" date="2013" name="Genome Announc.">
        <title>Draft genome sequences for three mercury-methylating, sulfate-reducing bacteria.</title>
        <authorList>
            <person name="Brown S.D."/>
            <person name="Hurt R.A.Jr."/>
            <person name="Gilmour C.C."/>
            <person name="Elias D.A."/>
        </authorList>
    </citation>
    <scope>NUCLEOTIDE SEQUENCE [LARGE SCALE GENOMIC DNA]</scope>
    <source>
        <strain evidence="5 6">DSM 2059</strain>
    </source>
</reference>
<evidence type="ECO:0000256" key="1">
    <source>
        <dbReference type="ARBA" id="ARBA00009023"/>
    </source>
</evidence>
<comment type="similarity">
    <text evidence="1">Belongs to the bacterial solute-binding protein 7 family.</text>
</comment>
<keyword evidence="2" id="KW-0813">Transport</keyword>
<evidence type="ECO:0000313" key="6">
    <source>
        <dbReference type="Proteomes" id="UP000014977"/>
    </source>
</evidence>
<dbReference type="NCBIfam" id="NF037995">
    <property type="entry name" value="TRAP_S1"/>
    <property type="match status" value="1"/>
</dbReference>
<evidence type="ECO:0000256" key="4">
    <source>
        <dbReference type="SAM" id="SignalP"/>
    </source>
</evidence>
<feature type="chain" id="PRO_5030177183" evidence="4">
    <location>
        <begin position="25"/>
        <end position="333"/>
    </location>
</feature>
<dbReference type="OrthoDB" id="9794826at2"/>
<dbReference type="eggNOG" id="COG1638">
    <property type="taxonomic scope" value="Bacteria"/>
</dbReference>
<dbReference type="STRING" id="897.B2D07_15885"/>
<name>S7TFE6_DESML</name>
<dbReference type="Gene3D" id="3.40.190.170">
    <property type="entry name" value="Bacterial extracellular solute-binding protein, family 7"/>
    <property type="match status" value="1"/>
</dbReference>
<dbReference type="InterPro" id="IPR018389">
    <property type="entry name" value="DctP_fam"/>
</dbReference>
<dbReference type="InterPro" id="IPR038404">
    <property type="entry name" value="TRAP_DctP_sf"/>
</dbReference>
<dbReference type="PATRIC" id="fig|1121405.3.peg.3366"/>
<accession>S7TFE6</accession>
<gene>
    <name evidence="5" type="ORF">dsmv_0647</name>
</gene>
<dbReference type="AlphaFoldDB" id="S7TFE6"/>
<protein>
    <submittedName>
        <fullName evidence="5">Extracellular solute-binding protein, family 7</fullName>
    </submittedName>
</protein>
<dbReference type="Proteomes" id="UP000014977">
    <property type="component" value="Unassembled WGS sequence"/>
</dbReference>
<dbReference type="RefSeq" id="WP_020877758.1">
    <property type="nucleotide sequence ID" value="NZ_ATHJ01000105.1"/>
</dbReference>
<evidence type="ECO:0000256" key="2">
    <source>
        <dbReference type="ARBA" id="ARBA00022448"/>
    </source>
</evidence>
<organism evidence="5 6">
    <name type="scientific">Desulfococcus multivorans DSM 2059</name>
    <dbReference type="NCBI Taxonomy" id="1121405"/>
    <lineage>
        <taxon>Bacteria</taxon>
        <taxon>Pseudomonadati</taxon>
        <taxon>Thermodesulfobacteriota</taxon>
        <taxon>Desulfobacteria</taxon>
        <taxon>Desulfobacterales</taxon>
        <taxon>Desulfococcaceae</taxon>
        <taxon>Desulfococcus</taxon>
    </lineage>
</organism>
<keyword evidence="6" id="KW-1185">Reference proteome</keyword>
<evidence type="ECO:0000313" key="5">
    <source>
        <dbReference type="EMBL" id="EPR35942.1"/>
    </source>
</evidence>
<keyword evidence="3 4" id="KW-0732">Signal</keyword>
<dbReference type="PANTHER" id="PTHR33376:SF7">
    <property type="entry name" value="C4-DICARBOXYLATE-BINDING PROTEIN DCTB"/>
    <property type="match status" value="1"/>
</dbReference>
<proteinExistence type="inferred from homology"/>
<dbReference type="EMBL" id="ATHJ01000105">
    <property type="protein sequence ID" value="EPR35942.1"/>
    <property type="molecule type" value="Genomic_DNA"/>
</dbReference>
<dbReference type="Pfam" id="PF03480">
    <property type="entry name" value="DctP"/>
    <property type="match status" value="1"/>
</dbReference>
<dbReference type="CDD" id="cd13670">
    <property type="entry name" value="PBP2_TRAP_Tp0957_like"/>
    <property type="match status" value="1"/>
</dbReference>